<keyword evidence="4 7" id="KW-0863">Zinc-finger</keyword>
<keyword evidence="6" id="KW-0539">Nucleus</keyword>
<dbReference type="Pfam" id="PF00096">
    <property type="entry name" value="zf-C2H2"/>
    <property type="match status" value="2"/>
</dbReference>
<sequence>FSQNEMEIMKTELALTKEQQISVNTEETILENSIYKCKICSKQFNQAHSLKRHLKTHTAEKLYKCEICFKQFSQKGHLNGHLRLHTGERPYKCDICFKQFSQ</sequence>
<dbReference type="PROSITE" id="PS00028">
    <property type="entry name" value="ZINC_FINGER_C2H2_1"/>
    <property type="match status" value="2"/>
</dbReference>
<protein>
    <submittedName>
        <fullName evidence="9">Early growth response protein 1-like</fullName>
    </submittedName>
</protein>
<evidence type="ECO:0000256" key="6">
    <source>
        <dbReference type="ARBA" id="ARBA00023242"/>
    </source>
</evidence>
<evidence type="ECO:0000256" key="5">
    <source>
        <dbReference type="ARBA" id="ARBA00022833"/>
    </source>
</evidence>
<evidence type="ECO:0000256" key="1">
    <source>
        <dbReference type="ARBA" id="ARBA00004123"/>
    </source>
</evidence>
<dbReference type="InterPro" id="IPR036236">
    <property type="entry name" value="Znf_C2H2_sf"/>
</dbReference>
<evidence type="ECO:0000313" key="9">
    <source>
        <dbReference type="RefSeq" id="XP_028154688.1"/>
    </source>
</evidence>
<evidence type="ECO:0000256" key="2">
    <source>
        <dbReference type="ARBA" id="ARBA00022723"/>
    </source>
</evidence>
<feature type="non-terminal residue" evidence="9">
    <location>
        <position position="102"/>
    </location>
</feature>
<keyword evidence="3" id="KW-0677">Repeat</keyword>
<dbReference type="FunFam" id="3.30.160.60:FF:000072">
    <property type="entry name" value="zinc finger protein 143 isoform X1"/>
    <property type="match status" value="1"/>
</dbReference>
<evidence type="ECO:0000256" key="7">
    <source>
        <dbReference type="PROSITE-ProRule" id="PRU00042"/>
    </source>
</evidence>
<organism evidence="9">
    <name type="scientific">Diabrotica virgifera virgifera</name>
    <name type="common">western corn rootworm</name>
    <dbReference type="NCBI Taxonomy" id="50390"/>
    <lineage>
        <taxon>Eukaryota</taxon>
        <taxon>Metazoa</taxon>
        <taxon>Ecdysozoa</taxon>
        <taxon>Arthropoda</taxon>
        <taxon>Hexapoda</taxon>
        <taxon>Insecta</taxon>
        <taxon>Pterygota</taxon>
        <taxon>Neoptera</taxon>
        <taxon>Endopterygota</taxon>
        <taxon>Coleoptera</taxon>
        <taxon>Polyphaga</taxon>
        <taxon>Cucujiformia</taxon>
        <taxon>Chrysomeloidea</taxon>
        <taxon>Chrysomelidae</taxon>
        <taxon>Galerucinae</taxon>
        <taxon>Diabroticina</taxon>
        <taxon>Diabroticites</taxon>
        <taxon>Diabrotica</taxon>
    </lineage>
</organism>
<dbReference type="InterPro" id="IPR013087">
    <property type="entry name" value="Znf_C2H2_type"/>
</dbReference>
<dbReference type="FunFam" id="3.30.160.60:FF:000446">
    <property type="entry name" value="Zinc finger protein"/>
    <property type="match status" value="1"/>
</dbReference>
<dbReference type="GO" id="GO:0008270">
    <property type="term" value="F:zinc ion binding"/>
    <property type="evidence" value="ECO:0007669"/>
    <property type="project" value="UniProtKB-KW"/>
</dbReference>
<evidence type="ECO:0000256" key="3">
    <source>
        <dbReference type="ARBA" id="ARBA00022737"/>
    </source>
</evidence>
<proteinExistence type="predicted"/>
<feature type="non-terminal residue" evidence="9">
    <location>
        <position position="1"/>
    </location>
</feature>
<reference evidence="9" key="1">
    <citation type="submission" date="2025-08" db="UniProtKB">
        <authorList>
            <consortium name="RefSeq"/>
        </authorList>
    </citation>
    <scope>IDENTIFICATION</scope>
    <source>
        <tissue evidence="9">Whole insect</tissue>
    </source>
</reference>
<dbReference type="GO" id="GO:0005634">
    <property type="term" value="C:nucleus"/>
    <property type="evidence" value="ECO:0007669"/>
    <property type="project" value="UniProtKB-SubCell"/>
</dbReference>
<keyword evidence="5" id="KW-0862">Zinc</keyword>
<dbReference type="AlphaFoldDB" id="A0A6P7HAI4"/>
<name>A0A6P7HAI4_DIAVI</name>
<dbReference type="RefSeq" id="XP_028154688.1">
    <property type="nucleotide sequence ID" value="XM_028298887.1"/>
</dbReference>
<comment type="subcellular location">
    <subcellularLocation>
        <location evidence="1">Nucleus</location>
    </subcellularLocation>
</comment>
<dbReference type="FunFam" id="3.30.160.60:FF:001177">
    <property type="entry name" value="Zinc finger protein 33A"/>
    <property type="match status" value="1"/>
</dbReference>
<accession>A0A6P7HAI4</accession>
<evidence type="ECO:0000256" key="4">
    <source>
        <dbReference type="ARBA" id="ARBA00022771"/>
    </source>
</evidence>
<feature type="domain" description="C2H2-type" evidence="8">
    <location>
        <begin position="35"/>
        <end position="62"/>
    </location>
</feature>
<gene>
    <name evidence="9" type="primary">LOC114348293</name>
</gene>
<dbReference type="SMART" id="SM00355">
    <property type="entry name" value="ZnF_C2H2"/>
    <property type="match status" value="2"/>
</dbReference>
<dbReference type="PANTHER" id="PTHR24394">
    <property type="entry name" value="ZINC FINGER PROTEIN"/>
    <property type="match status" value="1"/>
</dbReference>
<dbReference type="SUPFAM" id="SSF57667">
    <property type="entry name" value="beta-beta-alpha zinc fingers"/>
    <property type="match status" value="2"/>
</dbReference>
<dbReference type="InParanoid" id="A0A6P7HAI4"/>
<dbReference type="Gene3D" id="3.30.160.60">
    <property type="entry name" value="Classic Zinc Finger"/>
    <property type="match status" value="3"/>
</dbReference>
<dbReference type="PROSITE" id="PS50157">
    <property type="entry name" value="ZINC_FINGER_C2H2_2"/>
    <property type="match status" value="2"/>
</dbReference>
<feature type="domain" description="C2H2-type" evidence="8">
    <location>
        <begin position="63"/>
        <end position="90"/>
    </location>
</feature>
<dbReference type="PANTHER" id="PTHR24394:SF44">
    <property type="entry name" value="ZINC FINGER PROTEIN 271-LIKE"/>
    <property type="match status" value="1"/>
</dbReference>
<evidence type="ECO:0000259" key="8">
    <source>
        <dbReference type="PROSITE" id="PS50157"/>
    </source>
</evidence>
<keyword evidence="2" id="KW-0479">Metal-binding</keyword>
<dbReference type="GO" id="GO:0000981">
    <property type="term" value="F:DNA-binding transcription factor activity, RNA polymerase II-specific"/>
    <property type="evidence" value="ECO:0007669"/>
    <property type="project" value="TreeGrafter"/>
</dbReference>